<feature type="compositionally biased region" description="Basic and acidic residues" evidence="1">
    <location>
        <begin position="103"/>
        <end position="116"/>
    </location>
</feature>
<feature type="region of interest" description="Disordered" evidence="1">
    <location>
        <begin position="1"/>
        <end position="34"/>
    </location>
</feature>
<dbReference type="Proteomes" id="UP001201262">
    <property type="component" value="Unassembled WGS sequence"/>
</dbReference>
<protein>
    <submittedName>
        <fullName evidence="2">Uncharacterized protein</fullName>
    </submittedName>
</protein>
<keyword evidence="3" id="KW-1185">Reference proteome</keyword>
<evidence type="ECO:0000313" key="2">
    <source>
        <dbReference type="EMBL" id="KAH8704027.1"/>
    </source>
</evidence>
<name>A0AAD4Q2T9_9EURO</name>
<feature type="compositionally biased region" description="Acidic residues" evidence="1">
    <location>
        <begin position="117"/>
        <end position="127"/>
    </location>
</feature>
<dbReference type="RefSeq" id="XP_046077045.1">
    <property type="nucleotide sequence ID" value="XM_046210113.1"/>
</dbReference>
<comment type="caution">
    <text evidence="2">The sequence shown here is derived from an EMBL/GenBank/DDBJ whole genome shotgun (WGS) entry which is preliminary data.</text>
</comment>
<accession>A0AAD4Q2T9</accession>
<feature type="non-terminal residue" evidence="2">
    <location>
        <position position="1"/>
    </location>
</feature>
<proteinExistence type="predicted"/>
<dbReference type="GeneID" id="70240400"/>
<dbReference type="EMBL" id="JAJTJA010000002">
    <property type="protein sequence ID" value="KAH8704027.1"/>
    <property type="molecule type" value="Genomic_DNA"/>
</dbReference>
<evidence type="ECO:0000313" key="3">
    <source>
        <dbReference type="Proteomes" id="UP001201262"/>
    </source>
</evidence>
<feature type="region of interest" description="Disordered" evidence="1">
    <location>
        <begin position="103"/>
        <end position="127"/>
    </location>
</feature>
<feature type="compositionally biased region" description="Polar residues" evidence="1">
    <location>
        <begin position="18"/>
        <end position="34"/>
    </location>
</feature>
<organism evidence="2 3">
    <name type="scientific">Talaromyces proteolyticus</name>
    <dbReference type="NCBI Taxonomy" id="1131652"/>
    <lineage>
        <taxon>Eukaryota</taxon>
        <taxon>Fungi</taxon>
        <taxon>Dikarya</taxon>
        <taxon>Ascomycota</taxon>
        <taxon>Pezizomycotina</taxon>
        <taxon>Eurotiomycetes</taxon>
        <taxon>Eurotiomycetidae</taxon>
        <taxon>Eurotiales</taxon>
        <taxon>Trichocomaceae</taxon>
        <taxon>Talaromyces</taxon>
        <taxon>Talaromyces sect. Bacilispori</taxon>
    </lineage>
</organism>
<evidence type="ECO:0000256" key="1">
    <source>
        <dbReference type="SAM" id="MobiDB-lite"/>
    </source>
</evidence>
<sequence length="127" mass="14471">HQEQQQQQDHPSDAVSLAESTTDTLLPDYTANSPRLPSYARATARQAMTEEERLASLHAFVERKQSINDYYGGHKGCPQGPPNDPLKPFKWIKRKMNGEKNVWRSLSDEEKRKWEESGGDIDEDSGE</sequence>
<dbReference type="AlphaFoldDB" id="A0AAD4Q2T9"/>
<feature type="non-terminal residue" evidence="2">
    <location>
        <position position="127"/>
    </location>
</feature>
<reference evidence="2" key="1">
    <citation type="submission" date="2021-12" db="EMBL/GenBank/DDBJ databases">
        <title>Convergent genome expansion in fungi linked to evolution of root-endophyte symbiosis.</title>
        <authorList>
            <consortium name="DOE Joint Genome Institute"/>
            <person name="Ke Y.-H."/>
            <person name="Bonito G."/>
            <person name="Liao H.-L."/>
            <person name="Looney B."/>
            <person name="Rojas-Flechas A."/>
            <person name="Nash J."/>
            <person name="Hameed K."/>
            <person name="Schadt C."/>
            <person name="Martin F."/>
            <person name="Crous P.W."/>
            <person name="Miettinen O."/>
            <person name="Magnuson J.K."/>
            <person name="Labbe J."/>
            <person name="Jacobson D."/>
            <person name="Doktycz M.J."/>
            <person name="Veneault-Fourrey C."/>
            <person name="Kuo A."/>
            <person name="Mondo S."/>
            <person name="Calhoun S."/>
            <person name="Riley R."/>
            <person name="Ohm R."/>
            <person name="LaButti K."/>
            <person name="Andreopoulos B."/>
            <person name="Pangilinan J."/>
            <person name="Nolan M."/>
            <person name="Tritt A."/>
            <person name="Clum A."/>
            <person name="Lipzen A."/>
            <person name="Daum C."/>
            <person name="Barry K."/>
            <person name="Grigoriev I.V."/>
            <person name="Vilgalys R."/>
        </authorList>
    </citation>
    <scope>NUCLEOTIDE SEQUENCE</scope>
    <source>
        <strain evidence="2">PMI_201</strain>
    </source>
</reference>
<gene>
    <name evidence="2" type="ORF">BGW36DRAFT_264586</name>
</gene>